<proteinExistence type="inferred from homology"/>
<evidence type="ECO:0000313" key="12">
    <source>
        <dbReference type="EMBL" id="GBG28348.1"/>
    </source>
</evidence>
<accession>A0A2R5GF40</accession>
<evidence type="ECO:0000256" key="8">
    <source>
        <dbReference type="ARBA" id="ARBA00023242"/>
    </source>
</evidence>
<keyword evidence="13" id="KW-1185">Reference proteome</keyword>
<dbReference type="GO" id="GO:0002939">
    <property type="term" value="P:tRNA N1-guanine methylation"/>
    <property type="evidence" value="ECO:0007669"/>
    <property type="project" value="TreeGrafter"/>
</dbReference>
<dbReference type="InterPro" id="IPR025792">
    <property type="entry name" value="tRNA_Gua_MeTrfase_euk"/>
</dbReference>
<dbReference type="GO" id="GO:0070901">
    <property type="term" value="P:mitochondrial tRNA methylation"/>
    <property type="evidence" value="ECO:0007669"/>
    <property type="project" value="UniProtKB-ARBA"/>
</dbReference>
<dbReference type="PANTHER" id="PTHR23245:SF36">
    <property type="entry name" value="TRNA (GUANINE(37)-N1)-METHYLTRANSFERASE"/>
    <property type="match status" value="1"/>
</dbReference>
<feature type="binding site" evidence="10">
    <location>
        <position position="222"/>
    </location>
    <ligand>
        <name>S-adenosyl-L-methionine</name>
        <dbReference type="ChEBI" id="CHEBI:59789"/>
    </ligand>
</feature>
<keyword evidence="2 10" id="KW-0963">Cytoplasm</keyword>
<dbReference type="PROSITE" id="PS51684">
    <property type="entry name" value="SAM_MT_TRM5_TYW2"/>
    <property type="match status" value="1"/>
</dbReference>
<sequence length="427" mass="47571">MSTDKAKMSSCNKAKIDREMFEEKQATLALRVAPREVGGLMTKLKKFTVRGRGRRSVVDEKDGDSKTTKVIVLDPALVPSVEDLDKIVDPASREKAGAELIDWEVRNGYEHLTVEQVLRRLIPEDIKELPSSFETVGHLAHLNLREEVLPWRYEVGQVILDKNPVLRTVVTKVGSIENQFRTFPMEVIAGENSTEVEVKEYGCIFRFDFADVYWNSRLHEEHWRLVNRFNANEVLVDAFCGVGPFAIPAARKGLKVYASDLNPKSYAALVGNIAANKVEKLVTASNEDARAFIPRIVSTGVVPDHVVMNLPASGLEFLDAFRGAFDPDVFDGTATGVAMNDADNEPAAKRAKRSDDAKPLLPLVHCYCFSSAEDYKEDIVARAEQSLGCSLDRDAVEVRQVRDVAPRKMMYCLHFRVPAAAAFAKSE</sequence>
<evidence type="ECO:0000313" key="13">
    <source>
        <dbReference type="Proteomes" id="UP000241890"/>
    </source>
</evidence>
<comment type="subcellular location">
    <subcellularLocation>
        <location evidence="10">Mitochondrion matrix</location>
    </subcellularLocation>
    <subcellularLocation>
        <location evidence="10">Nucleus</location>
    </subcellularLocation>
    <subcellularLocation>
        <location evidence="10">Cytoplasm</location>
    </subcellularLocation>
    <text evidence="10">Predominantly in the mitochondria and in the nucleus.</text>
</comment>
<reference evidence="12 13" key="1">
    <citation type="submission" date="2017-12" db="EMBL/GenBank/DDBJ databases">
        <title>Sequencing, de novo assembly and annotation of complete genome of a new Thraustochytrid species, strain FCC1311.</title>
        <authorList>
            <person name="Sedici K."/>
            <person name="Godart F."/>
            <person name="Aiese Cigliano R."/>
            <person name="Sanseverino W."/>
            <person name="Barakat M."/>
            <person name="Ortet P."/>
            <person name="Marechal E."/>
            <person name="Cagnac O."/>
            <person name="Amato A."/>
        </authorList>
    </citation>
    <scope>NUCLEOTIDE SEQUENCE [LARGE SCALE GENOMIC DNA]</scope>
</reference>
<evidence type="ECO:0000259" key="11">
    <source>
        <dbReference type="PROSITE" id="PS51684"/>
    </source>
</evidence>
<keyword evidence="8 10" id="KW-0539">Nucleus</keyword>
<feature type="binding site" evidence="10">
    <location>
        <position position="309"/>
    </location>
    <ligand>
        <name>S-adenosyl-L-methionine</name>
        <dbReference type="ChEBI" id="CHEBI:59789"/>
    </ligand>
</feature>
<keyword evidence="5 10" id="KW-0949">S-adenosyl-L-methionine</keyword>
<feature type="binding site" evidence="10">
    <location>
        <begin position="260"/>
        <end position="261"/>
    </location>
    <ligand>
        <name>S-adenosyl-L-methionine</name>
        <dbReference type="ChEBI" id="CHEBI:59789"/>
    </ligand>
</feature>
<dbReference type="InterPro" id="IPR029063">
    <property type="entry name" value="SAM-dependent_MTases_sf"/>
</dbReference>
<feature type="binding site" evidence="10">
    <location>
        <begin position="288"/>
        <end position="289"/>
    </location>
    <ligand>
        <name>S-adenosyl-L-methionine</name>
        <dbReference type="ChEBI" id="CHEBI:59789"/>
    </ligand>
</feature>
<dbReference type="Gene3D" id="3.40.50.150">
    <property type="entry name" value="Vaccinia Virus protein VP39"/>
    <property type="match status" value="1"/>
</dbReference>
<evidence type="ECO:0000256" key="3">
    <source>
        <dbReference type="ARBA" id="ARBA00022603"/>
    </source>
</evidence>
<dbReference type="InterPro" id="IPR030382">
    <property type="entry name" value="MeTrfase_TRM5/TYW2"/>
</dbReference>
<dbReference type="InterPro" id="IPR056743">
    <property type="entry name" value="TRM5-TYW2-like_MTfase"/>
</dbReference>
<dbReference type="Gene3D" id="3.30.300.110">
    <property type="entry name" value="Met-10+ protein-like domains"/>
    <property type="match status" value="1"/>
</dbReference>
<dbReference type="CDD" id="cd02440">
    <property type="entry name" value="AdoMet_MTases"/>
    <property type="match status" value="1"/>
</dbReference>
<evidence type="ECO:0000256" key="1">
    <source>
        <dbReference type="ARBA" id="ARBA00009775"/>
    </source>
</evidence>
<dbReference type="SUPFAM" id="SSF53335">
    <property type="entry name" value="S-adenosyl-L-methionine-dependent methyltransferases"/>
    <property type="match status" value="1"/>
</dbReference>
<comment type="subunit">
    <text evidence="10">Monomer.</text>
</comment>
<dbReference type="FunFam" id="3.30.300.110:FF:000001">
    <property type="entry name" value="tRNA (guanine(37)-N1)-methyltransferase"/>
    <property type="match status" value="1"/>
</dbReference>
<evidence type="ECO:0000256" key="6">
    <source>
        <dbReference type="ARBA" id="ARBA00022694"/>
    </source>
</evidence>
<comment type="catalytic activity">
    <reaction evidence="9 10">
        <text>guanosine(37) in tRNA + S-adenosyl-L-methionine = N(1)-methylguanosine(37) in tRNA + S-adenosyl-L-homocysteine + H(+)</text>
        <dbReference type="Rhea" id="RHEA:36899"/>
        <dbReference type="Rhea" id="RHEA-COMP:10145"/>
        <dbReference type="Rhea" id="RHEA-COMP:10147"/>
        <dbReference type="ChEBI" id="CHEBI:15378"/>
        <dbReference type="ChEBI" id="CHEBI:57856"/>
        <dbReference type="ChEBI" id="CHEBI:59789"/>
        <dbReference type="ChEBI" id="CHEBI:73542"/>
        <dbReference type="ChEBI" id="CHEBI:74269"/>
        <dbReference type="EC" id="2.1.1.228"/>
    </reaction>
</comment>
<keyword evidence="6 10" id="KW-0819">tRNA processing</keyword>
<dbReference type="Pfam" id="PF02475">
    <property type="entry name" value="TRM5-TYW2_MTfase"/>
    <property type="match status" value="1"/>
</dbReference>
<name>A0A2R5GF40_9STRA</name>
<feature type="domain" description="SAM-dependent methyltransferase TRM5/TYW2-type" evidence="11">
    <location>
        <begin position="133"/>
        <end position="419"/>
    </location>
</feature>
<gene>
    <name evidence="12" type="ORF">FCC1311_045712</name>
</gene>
<keyword evidence="3 10" id="KW-0489">Methyltransferase</keyword>
<organism evidence="12 13">
    <name type="scientific">Hondaea fermentalgiana</name>
    <dbReference type="NCBI Taxonomy" id="2315210"/>
    <lineage>
        <taxon>Eukaryota</taxon>
        <taxon>Sar</taxon>
        <taxon>Stramenopiles</taxon>
        <taxon>Bigyra</taxon>
        <taxon>Labyrinthulomycetes</taxon>
        <taxon>Thraustochytrida</taxon>
        <taxon>Thraustochytriidae</taxon>
        <taxon>Hondaea</taxon>
    </lineage>
</organism>
<evidence type="ECO:0000256" key="10">
    <source>
        <dbReference type="HAMAP-Rule" id="MF_03152"/>
    </source>
</evidence>
<comment type="caution">
    <text evidence="12">The sequence shown here is derived from an EMBL/GenBank/DDBJ whole genome shotgun (WGS) entry which is preliminary data.</text>
</comment>
<keyword evidence="4 10" id="KW-0808">Transferase</keyword>
<dbReference type="Proteomes" id="UP000241890">
    <property type="component" value="Unassembled WGS sequence"/>
</dbReference>
<dbReference type="EMBL" id="BEYU01000040">
    <property type="protein sequence ID" value="GBG28348.1"/>
    <property type="molecule type" value="Genomic_DNA"/>
</dbReference>
<dbReference type="GO" id="GO:0005634">
    <property type="term" value="C:nucleus"/>
    <property type="evidence" value="ECO:0007669"/>
    <property type="project" value="UniProtKB-SubCell"/>
</dbReference>
<dbReference type="EC" id="2.1.1.228" evidence="10"/>
<dbReference type="InParanoid" id="A0A2R5GF40"/>
<evidence type="ECO:0000256" key="9">
    <source>
        <dbReference type="ARBA" id="ARBA00047783"/>
    </source>
</evidence>
<protein>
    <recommendedName>
        <fullName evidence="10">tRNA (guanine(37)-N1)-methyltransferase</fullName>
        <ecNumber evidence="10">2.1.1.228</ecNumber>
    </recommendedName>
    <alternativeName>
        <fullName evidence="10">M1G-methyltransferase</fullName>
    </alternativeName>
    <alternativeName>
        <fullName evidence="10">tRNA [GM37] methyltransferase</fullName>
    </alternativeName>
    <alternativeName>
        <fullName evidence="10">tRNA methyltransferase 5 homolog</fullName>
    </alternativeName>
</protein>
<comment type="similarity">
    <text evidence="10">Belongs to the TRM5 / TYW2 family.</text>
</comment>
<comment type="similarity">
    <text evidence="1">Belongs to the class I-like SAM-binding methyltransferase superfamily. TRM5/TYW2 family.</text>
</comment>
<dbReference type="GO" id="GO:0005759">
    <property type="term" value="C:mitochondrial matrix"/>
    <property type="evidence" value="ECO:0007669"/>
    <property type="project" value="UniProtKB-SubCell"/>
</dbReference>
<comment type="function">
    <text evidence="10">Specifically methylates the N1 position of guanosine-37 in various cytoplasmic and mitochondrial tRNAs. Methylation is not dependent on the nature of the nucleoside 5' of the target nucleoside. This is the first step in the biosynthesis of wybutosine (yW), a modified base adjacent to the anticodon of tRNAs and required for accurate decoding.</text>
</comment>
<dbReference type="PANTHER" id="PTHR23245">
    <property type="entry name" value="TRNA METHYLTRANSFERASE"/>
    <property type="match status" value="1"/>
</dbReference>
<dbReference type="GO" id="GO:0052906">
    <property type="term" value="F:tRNA (guanine(37)-N1)-methyltransferase activity"/>
    <property type="evidence" value="ECO:0007669"/>
    <property type="project" value="UniProtKB-UniRule"/>
</dbReference>
<evidence type="ECO:0000256" key="7">
    <source>
        <dbReference type="ARBA" id="ARBA00023128"/>
    </source>
</evidence>
<evidence type="ECO:0000256" key="2">
    <source>
        <dbReference type="ARBA" id="ARBA00022490"/>
    </source>
</evidence>
<evidence type="ECO:0000256" key="4">
    <source>
        <dbReference type="ARBA" id="ARBA00022679"/>
    </source>
</evidence>
<dbReference type="AlphaFoldDB" id="A0A2R5GF40"/>
<dbReference type="Pfam" id="PF25133">
    <property type="entry name" value="TYW2_N_2"/>
    <property type="match status" value="1"/>
</dbReference>
<dbReference type="InterPro" id="IPR056744">
    <property type="entry name" value="TRM5/TYW2-like_N"/>
</dbReference>
<keyword evidence="7 10" id="KW-0496">Mitochondrion</keyword>
<evidence type="ECO:0000256" key="5">
    <source>
        <dbReference type="ARBA" id="ARBA00022691"/>
    </source>
</evidence>
<dbReference type="OrthoDB" id="408788at2759"/>
<dbReference type="HAMAP" id="MF_03152">
    <property type="entry name" value="TRM5"/>
    <property type="match status" value="1"/>
</dbReference>